<organism evidence="3 4">
    <name type="scientific">Aminithiophilus ramosus</name>
    <dbReference type="NCBI Taxonomy" id="3029084"/>
    <lineage>
        <taxon>Bacteria</taxon>
        <taxon>Thermotogati</taxon>
        <taxon>Synergistota</taxon>
        <taxon>Synergistia</taxon>
        <taxon>Synergistales</taxon>
        <taxon>Aminithiophilaceae</taxon>
        <taxon>Aminithiophilus</taxon>
    </lineage>
</organism>
<evidence type="ECO:0000313" key="3">
    <source>
        <dbReference type="EMBL" id="QTX32119.1"/>
    </source>
</evidence>
<reference evidence="4" key="1">
    <citation type="submission" date="2021-04" db="EMBL/GenBank/DDBJ databases">
        <title>A novel Synergistetes isolate from a pyrite-forming mixed culture.</title>
        <authorList>
            <person name="Bunk B."/>
            <person name="Sproer C."/>
            <person name="Spring S."/>
            <person name="Pester M."/>
        </authorList>
    </citation>
    <scope>NUCLEOTIDE SEQUENCE [LARGE SCALE GENOMIC DNA]</scope>
    <source>
        <strain evidence="4">J.5.4.2-T.3.5.2</strain>
    </source>
</reference>
<dbReference type="Pfam" id="PF03480">
    <property type="entry name" value="DctP"/>
    <property type="match status" value="1"/>
</dbReference>
<dbReference type="InterPro" id="IPR038404">
    <property type="entry name" value="TRAP_DctP_sf"/>
</dbReference>
<sequence>MKRFSRLGVLLVAAFLAVTAFGTVASAKTTLTAHSVYSDAHYQVQGLKMMAERVKELTGGSLELNVISGGALGYKGPDLLRVVKEGQLDISEIVSTGLTGNNQIFGVRSLPMLINGWDEAELFNKVARPYYETICDEWNQKLLVVSSWPFADLWTTKPAEKAADLKGLKVRTYDRSGALFVEAFGGTPLALPLAELYTAFSTGLVHATISSAVSARESNIYEVTKYCIPVQVTTSSSITTINKDSWNKLTAAEQEALTQAAAETEAWLVGRVREVVDEDMGAIKAKKPDFQFAELSPEFRAELEAMGAKVAAEFVEKNPETKPLYDAFMSAKGK</sequence>
<dbReference type="AlphaFoldDB" id="A0A9Q7AF60"/>
<dbReference type="KEGG" id="aram:KAR29_12545"/>
<feature type="signal peptide" evidence="2">
    <location>
        <begin position="1"/>
        <end position="25"/>
    </location>
</feature>
<dbReference type="InterPro" id="IPR018389">
    <property type="entry name" value="DctP_fam"/>
</dbReference>
<dbReference type="PANTHER" id="PTHR33376">
    <property type="match status" value="1"/>
</dbReference>
<keyword evidence="1 2" id="KW-0732">Signal</keyword>
<keyword evidence="4" id="KW-1185">Reference proteome</keyword>
<evidence type="ECO:0000313" key="4">
    <source>
        <dbReference type="Proteomes" id="UP000671879"/>
    </source>
</evidence>
<proteinExistence type="predicted"/>
<evidence type="ECO:0000256" key="2">
    <source>
        <dbReference type="SAM" id="SignalP"/>
    </source>
</evidence>
<protein>
    <submittedName>
        <fullName evidence="3">TRAP transporter substrate-binding protein</fullName>
    </submittedName>
</protein>
<dbReference type="EMBL" id="CP072943">
    <property type="protein sequence ID" value="QTX32119.1"/>
    <property type="molecule type" value="Genomic_DNA"/>
</dbReference>
<gene>
    <name evidence="3" type="ORF">KAR29_12545</name>
</gene>
<dbReference type="NCBIfam" id="NF037995">
    <property type="entry name" value="TRAP_S1"/>
    <property type="match status" value="1"/>
</dbReference>
<feature type="chain" id="PRO_5040459561" evidence="2">
    <location>
        <begin position="26"/>
        <end position="334"/>
    </location>
</feature>
<dbReference type="Gene3D" id="3.40.190.170">
    <property type="entry name" value="Bacterial extracellular solute-binding protein, family 7"/>
    <property type="match status" value="1"/>
</dbReference>
<name>A0A9Q7AF60_9BACT</name>
<dbReference type="PANTHER" id="PTHR33376:SF4">
    <property type="entry name" value="SIALIC ACID-BINDING PERIPLASMIC PROTEIN SIAP"/>
    <property type="match status" value="1"/>
</dbReference>
<dbReference type="CDD" id="cd13602">
    <property type="entry name" value="PBP2_TRAP_BpDctp6_7"/>
    <property type="match status" value="1"/>
</dbReference>
<evidence type="ECO:0000256" key="1">
    <source>
        <dbReference type="ARBA" id="ARBA00022729"/>
    </source>
</evidence>
<dbReference type="Proteomes" id="UP000671879">
    <property type="component" value="Chromosome"/>
</dbReference>
<accession>A0A9Q7AF60</accession>
<dbReference type="GO" id="GO:0055085">
    <property type="term" value="P:transmembrane transport"/>
    <property type="evidence" value="ECO:0007669"/>
    <property type="project" value="InterPro"/>
</dbReference>
<dbReference type="RefSeq" id="WP_274373333.1">
    <property type="nucleotide sequence ID" value="NZ_CP072943.1"/>
</dbReference>